<evidence type="ECO:0000313" key="2">
    <source>
        <dbReference type="EMBL" id="KAK1262291.1"/>
    </source>
</evidence>
<organism evidence="2 3">
    <name type="scientific">Acorus gramineus</name>
    <name type="common">Dwarf sweet flag</name>
    <dbReference type="NCBI Taxonomy" id="55184"/>
    <lineage>
        <taxon>Eukaryota</taxon>
        <taxon>Viridiplantae</taxon>
        <taxon>Streptophyta</taxon>
        <taxon>Embryophyta</taxon>
        <taxon>Tracheophyta</taxon>
        <taxon>Spermatophyta</taxon>
        <taxon>Magnoliopsida</taxon>
        <taxon>Liliopsida</taxon>
        <taxon>Acoraceae</taxon>
        <taxon>Acorus</taxon>
    </lineage>
</organism>
<gene>
    <name evidence="2" type="ORF">QJS04_geneDACA000888</name>
</gene>
<evidence type="ECO:0000256" key="1">
    <source>
        <dbReference type="SAM" id="MobiDB-lite"/>
    </source>
</evidence>
<feature type="compositionally biased region" description="Basic and acidic residues" evidence="1">
    <location>
        <begin position="1"/>
        <end position="11"/>
    </location>
</feature>
<comment type="caution">
    <text evidence="2">The sequence shown here is derived from an EMBL/GenBank/DDBJ whole genome shotgun (WGS) entry which is preliminary data.</text>
</comment>
<dbReference type="EMBL" id="JAUJYN010000010">
    <property type="protein sequence ID" value="KAK1262291.1"/>
    <property type="molecule type" value="Genomic_DNA"/>
</dbReference>
<accession>A0AAV9AD99</accession>
<dbReference type="Proteomes" id="UP001179952">
    <property type="component" value="Unassembled WGS sequence"/>
</dbReference>
<dbReference type="AlphaFoldDB" id="A0AAV9AD99"/>
<feature type="region of interest" description="Disordered" evidence="1">
    <location>
        <begin position="1"/>
        <end position="30"/>
    </location>
</feature>
<name>A0AAV9AD99_ACOGR</name>
<keyword evidence="3" id="KW-1185">Reference proteome</keyword>
<sequence>MSQANREEDHFGTFQRGPNLCASSSNTTTTNSQYIPQFRAFDHKKQSCFFLLP</sequence>
<proteinExistence type="predicted"/>
<reference evidence="2" key="1">
    <citation type="journal article" date="2023" name="Nat. Commun.">
        <title>Diploid and tetraploid genomes of Acorus and the evolution of monocots.</title>
        <authorList>
            <person name="Ma L."/>
            <person name="Liu K.W."/>
            <person name="Li Z."/>
            <person name="Hsiao Y.Y."/>
            <person name="Qi Y."/>
            <person name="Fu T."/>
            <person name="Tang G.D."/>
            <person name="Zhang D."/>
            <person name="Sun W.H."/>
            <person name="Liu D.K."/>
            <person name="Li Y."/>
            <person name="Chen G.Z."/>
            <person name="Liu X.D."/>
            <person name="Liao X.Y."/>
            <person name="Jiang Y.T."/>
            <person name="Yu X."/>
            <person name="Hao Y."/>
            <person name="Huang J."/>
            <person name="Zhao X.W."/>
            <person name="Ke S."/>
            <person name="Chen Y.Y."/>
            <person name="Wu W.L."/>
            <person name="Hsu J.L."/>
            <person name="Lin Y.F."/>
            <person name="Huang M.D."/>
            <person name="Li C.Y."/>
            <person name="Huang L."/>
            <person name="Wang Z.W."/>
            <person name="Zhao X."/>
            <person name="Zhong W.Y."/>
            <person name="Peng D.H."/>
            <person name="Ahmad S."/>
            <person name="Lan S."/>
            <person name="Zhang J.S."/>
            <person name="Tsai W.C."/>
            <person name="Van de Peer Y."/>
            <person name="Liu Z.J."/>
        </authorList>
    </citation>
    <scope>NUCLEOTIDE SEQUENCE</scope>
    <source>
        <strain evidence="2">SCP</strain>
    </source>
</reference>
<evidence type="ECO:0000313" key="3">
    <source>
        <dbReference type="Proteomes" id="UP001179952"/>
    </source>
</evidence>
<reference evidence="2" key="2">
    <citation type="submission" date="2023-06" db="EMBL/GenBank/DDBJ databases">
        <authorList>
            <person name="Ma L."/>
            <person name="Liu K.-W."/>
            <person name="Li Z."/>
            <person name="Hsiao Y.-Y."/>
            <person name="Qi Y."/>
            <person name="Fu T."/>
            <person name="Tang G."/>
            <person name="Zhang D."/>
            <person name="Sun W.-H."/>
            <person name="Liu D.-K."/>
            <person name="Li Y."/>
            <person name="Chen G.-Z."/>
            <person name="Liu X.-D."/>
            <person name="Liao X.-Y."/>
            <person name="Jiang Y.-T."/>
            <person name="Yu X."/>
            <person name="Hao Y."/>
            <person name="Huang J."/>
            <person name="Zhao X.-W."/>
            <person name="Ke S."/>
            <person name="Chen Y.-Y."/>
            <person name="Wu W.-L."/>
            <person name="Hsu J.-L."/>
            <person name="Lin Y.-F."/>
            <person name="Huang M.-D."/>
            <person name="Li C.-Y."/>
            <person name="Huang L."/>
            <person name="Wang Z.-W."/>
            <person name="Zhao X."/>
            <person name="Zhong W.-Y."/>
            <person name="Peng D.-H."/>
            <person name="Ahmad S."/>
            <person name="Lan S."/>
            <person name="Zhang J.-S."/>
            <person name="Tsai W.-C."/>
            <person name="Van De Peer Y."/>
            <person name="Liu Z.-J."/>
        </authorList>
    </citation>
    <scope>NUCLEOTIDE SEQUENCE</scope>
    <source>
        <strain evidence="2">SCP</strain>
        <tissue evidence="2">Leaves</tissue>
    </source>
</reference>
<protein>
    <submittedName>
        <fullName evidence="2">Uncharacterized protein</fullName>
    </submittedName>
</protein>